<accession>A0A183A605</accession>
<evidence type="ECO:0000313" key="4">
    <source>
        <dbReference type="Proteomes" id="UP000272942"/>
    </source>
</evidence>
<proteinExistence type="predicted"/>
<dbReference type="AlphaFoldDB" id="A0A183A605"/>
<organism evidence="5">
    <name type="scientific">Echinostoma caproni</name>
    <dbReference type="NCBI Taxonomy" id="27848"/>
    <lineage>
        <taxon>Eukaryota</taxon>
        <taxon>Metazoa</taxon>
        <taxon>Spiralia</taxon>
        <taxon>Lophotrochozoa</taxon>
        <taxon>Platyhelminthes</taxon>
        <taxon>Trematoda</taxon>
        <taxon>Digenea</taxon>
        <taxon>Plagiorchiida</taxon>
        <taxon>Echinostomata</taxon>
        <taxon>Echinostomatoidea</taxon>
        <taxon>Echinostomatidae</taxon>
        <taxon>Echinostoma</taxon>
    </lineage>
</organism>
<evidence type="ECO:0000256" key="1">
    <source>
        <dbReference type="SAM" id="Coils"/>
    </source>
</evidence>
<dbReference type="WBParaSite" id="ECPE_0000239001-mRNA-1">
    <property type="protein sequence ID" value="ECPE_0000239001-mRNA-1"/>
    <property type="gene ID" value="ECPE_0000239001"/>
</dbReference>
<keyword evidence="4" id="KW-1185">Reference proteome</keyword>
<reference evidence="5" key="1">
    <citation type="submission" date="2016-06" db="UniProtKB">
        <authorList>
            <consortium name="WormBaseParasite"/>
        </authorList>
    </citation>
    <scope>IDENTIFICATION</scope>
</reference>
<dbReference type="EMBL" id="UZAN01039583">
    <property type="protein sequence ID" value="VDP66331.1"/>
    <property type="molecule type" value="Genomic_DNA"/>
</dbReference>
<dbReference type="Gene3D" id="1.20.5.490">
    <property type="entry name" value="Single helix bin"/>
    <property type="match status" value="1"/>
</dbReference>
<keyword evidence="1" id="KW-0175">Coiled coil</keyword>
<feature type="coiled-coil region" evidence="1">
    <location>
        <begin position="2"/>
        <end position="36"/>
    </location>
</feature>
<gene>
    <name evidence="3" type="ORF">ECPE_LOCUS2390</name>
</gene>
<protein>
    <submittedName>
        <fullName evidence="5">PKcGMP_CC domain-containing protein</fullName>
    </submittedName>
</protein>
<feature type="region of interest" description="Disordered" evidence="2">
    <location>
        <begin position="64"/>
        <end position="86"/>
    </location>
</feature>
<name>A0A183A605_9TREM</name>
<evidence type="ECO:0000256" key="2">
    <source>
        <dbReference type="SAM" id="MobiDB-lite"/>
    </source>
</evidence>
<reference evidence="3 4" key="2">
    <citation type="submission" date="2018-11" db="EMBL/GenBank/DDBJ databases">
        <authorList>
            <consortium name="Pathogen Informatics"/>
        </authorList>
    </citation>
    <scope>NUCLEOTIDE SEQUENCE [LARGE SCALE GENOMIC DNA]</scope>
    <source>
        <strain evidence="3 4">Egypt</strain>
    </source>
</reference>
<sequence length="103" mass="11572">MDSDLRKVVEEQKEEIARLKNDLAASQIRIADLTSALDKYQSVFSRQTNKLDLVSDGLGGSVNCPQQQQQLQPRKRGIGISAEPENAEQIVMTELKRHPKPDE</sequence>
<dbReference type="OrthoDB" id="63267at2759"/>
<evidence type="ECO:0000313" key="3">
    <source>
        <dbReference type="EMBL" id="VDP66331.1"/>
    </source>
</evidence>
<evidence type="ECO:0000313" key="5">
    <source>
        <dbReference type="WBParaSite" id="ECPE_0000239001-mRNA-1"/>
    </source>
</evidence>
<dbReference type="Proteomes" id="UP000272942">
    <property type="component" value="Unassembled WGS sequence"/>
</dbReference>